<gene>
    <name evidence="4" type="ORF">AXF42_Ash012158</name>
</gene>
<keyword evidence="3" id="KW-0812">Transmembrane</keyword>
<dbReference type="EMBL" id="KZ451916">
    <property type="protein sequence ID" value="PKA62572.1"/>
    <property type="molecule type" value="Genomic_DNA"/>
</dbReference>
<evidence type="ECO:0000256" key="2">
    <source>
        <dbReference type="ARBA" id="ARBA00023136"/>
    </source>
</evidence>
<organism evidence="4 5">
    <name type="scientific">Apostasia shenzhenica</name>
    <dbReference type="NCBI Taxonomy" id="1088818"/>
    <lineage>
        <taxon>Eukaryota</taxon>
        <taxon>Viridiplantae</taxon>
        <taxon>Streptophyta</taxon>
        <taxon>Embryophyta</taxon>
        <taxon>Tracheophyta</taxon>
        <taxon>Spermatophyta</taxon>
        <taxon>Magnoliopsida</taxon>
        <taxon>Liliopsida</taxon>
        <taxon>Asparagales</taxon>
        <taxon>Orchidaceae</taxon>
        <taxon>Apostasioideae</taxon>
        <taxon>Apostasia</taxon>
    </lineage>
</organism>
<dbReference type="GO" id="GO:0005886">
    <property type="term" value="C:plasma membrane"/>
    <property type="evidence" value="ECO:0007669"/>
    <property type="project" value="TreeGrafter"/>
</dbReference>
<dbReference type="STRING" id="1088818.A0A2I0B452"/>
<evidence type="ECO:0000256" key="1">
    <source>
        <dbReference type="ARBA" id="ARBA00004370"/>
    </source>
</evidence>
<dbReference type="Proteomes" id="UP000236161">
    <property type="component" value="Unassembled WGS sequence"/>
</dbReference>
<proteinExistence type="predicted"/>
<reference evidence="4 5" key="1">
    <citation type="journal article" date="2017" name="Nature">
        <title>The Apostasia genome and the evolution of orchids.</title>
        <authorList>
            <person name="Zhang G.Q."/>
            <person name="Liu K.W."/>
            <person name="Li Z."/>
            <person name="Lohaus R."/>
            <person name="Hsiao Y.Y."/>
            <person name="Niu S.C."/>
            <person name="Wang J.Y."/>
            <person name="Lin Y.C."/>
            <person name="Xu Q."/>
            <person name="Chen L.J."/>
            <person name="Yoshida K."/>
            <person name="Fujiwara S."/>
            <person name="Wang Z.W."/>
            <person name="Zhang Y.Q."/>
            <person name="Mitsuda N."/>
            <person name="Wang M."/>
            <person name="Liu G.H."/>
            <person name="Pecoraro L."/>
            <person name="Huang H.X."/>
            <person name="Xiao X.J."/>
            <person name="Lin M."/>
            <person name="Wu X.Y."/>
            <person name="Wu W.L."/>
            <person name="Chen Y.Y."/>
            <person name="Chang S.B."/>
            <person name="Sakamoto S."/>
            <person name="Ohme-Takagi M."/>
            <person name="Yagi M."/>
            <person name="Zeng S.J."/>
            <person name="Shen C.Y."/>
            <person name="Yeh C.M."/>
            <person name="Luo Y.B."/>
            <person name="Tsai W.C."/>
            <person name="Van de Peer Y."/>
            <person name="Liu Z.J."/>
        </authorList>
    </citation>
    <scope>NUCLEOTIDE SEQUENCE [LARGE SCALE GENOMIC DNA]</scope>
    <source>
        <strain evidence="5">cv. Shenzhen</strain>
        <tissue evidence="4">Stem</tissue>
    </source>
</reference>
<evidence type="ECO:0000313" key="4">
    <source>
        <dbReference type="EMBL" id="PKA62572.1"/>
    </source>
</evidence>
<name>A0A2I0B452_9ASPA</name>
<dbReference type="PANTHER" id="PTHR31234:SF66">
    <property type="entry name" value="LATE EMBRYOGENESIS ABUNDANT PROTEIN"/>
    <property type="match status" value="1"/>
</dbReference>
<dbReference type="AlphaFoldDB" id="A0A2I0B452"/>
<dbReference type="GO" id="GO:0098542">
    <property type="term" value="P:defense response to other organism"/>
    <property type="evidence" value="ECO:0007669"/>
    <property type="project" value="InterPro"/>
</dbReference>
<keyword evidence="5" id="KW-1185">Reference proteome</keyword>
<keyword evidence="3" id="KW-1133">Transmembrane helix</keyword>
<accession>A0A2I0B452</accession>
<evidence type="ECO:0008006" key="6">
    <source>
        <dbReference type="Google" id="ProtNLM"/>
    </source>
</evidence>
<evidence type="ECO:0000313" key="5">
    <source>
        <dbReference type="Proteomes" id="UP000236161"/>
    </source>
</evidence>
<dbReference type="InterPro" id="IPR044839">
    <property type="entry name" value="NDR1-like"/>
</dbReference>
<sequence length="200" mass="21888">MPRLDPWRRDRTSPLVWLVAIVCAALAVSVIIAGIVVFAIYMIYQPKIPYVHITYANLNKLDYDQSGLLAVELALTVAAENDNAKAGAEFSDLGFILQFHGIEIAELKADKFDVPKNSSLPLNYLVPSSVIPLDQGAMEEMDSALKQDKVSFSINGQARTRWRVGIFLSVKFLTRLSCQLQFAPSNGSSIGGIGCSSKSH</sequence>
<protein>
    <recommendedName>
        <fullName evidence="6">Late embryogenesis abundant protein LEA-2 subgroup domain-containing protein</fullName>
    </recommendedName>
</protein>
<keyword evidence="2 3" id="KW-0472">Membrane</keyword>
<dbReference type="PANTHER" id="PTHR31234">
    <property type="entry name" value="LATE EMBRYOGENESIS ABUNDANT (LEA) HYDROXYPROLINE-RICH GLYCOPROTEIN FAMILY"/>
    <property type="match status" value="1"/>
</dbReference>
<evidence type="ECO:0000256" key="3">
    <source>
        <dbReference type="SAM" id="Phobius"/>
    </source>
</evidence>
<feature type="transmembrane region" description="Helical" evidence="3">
    <location>
        <begin position="15"/>
        <end position="44"/>
    </location>
</feature>
<comment type="subcellular location">
    <subcellularLocation>
        <location evidence="1">Membrane</location>
    </subcellularLocation>
</comment>
<dbReference type="OrthoDB" id="1875580at2759"/>